<dbReference type="SUPFAM" id="SSF57903">
    <property type="entry name" value="FYVE/PHD zinc finger"/>
    <property type="match status" value="1"/>
</dbReference>
<dbReference type="OrthoDB" id="166134at2759"/>
<evidence type="ECO:0000256" key="5">
    <source>
        <dbReference type="SAM" id="MobiDB-lite"/>
    </source>
</evidence>
<evidence type="ECO:0000256" key="3">
    <source>
        <dbReference type="ARBA" id="ARBA00022833"/>
    </source>
</evidence>
<dbReference type="InterPro" id="IPR011011">
    <property type="entry name" value="Znf_FYVE_PHD"/>
</dbReference>
<dbReference type="Pfam" id="PF01363">
    <property type="entry name" value="FYVE"/>
    <property type="match status" value="1"/>
</dbReference>
<dbReference type="PANTHER" id="PTHR23164:SF30">
    <property type="entry name" value="EARLY ENDOSOME ANTIGEN 1"/>
    <property type="match status" value="1"/>
</dbReference>
<dbReference type="InterPro" id="IPR013083">
    <property type="entry name" value="Znf_RING/FYVE/PHD"/>
</dbReference>
<gene>
    <name evidence="7" type="ORF">FKW44_004379</name>
</gene>
<protein>
    <recommendedName>
        <fullName evidence="6">FYVE-type domain-containing protein</fullName>
    </recommendedName>
</protein>
<evidence type="ECO:0000256" key="2">
    <source>
        <dbReference type="ARBA" id="ARBA00022771"/>
    </source>
</evidence>
<dbReference type="PANTHER" id="PTHR23164">
    <property type="entry name" value="EARLY ENDOSOME ANTIGEN 1"/>
    <property type="match status" value="1"/>
</dbReference>
<evidence type="ECO:0000313" key="7">
    <source>
        <dbReference type="EMBL" id="QQP52274.1"/>
    </source>
</evidence>
<keyword evidence="8" id="KW-1185">Reference proteome</keyword>
<proteinExistence type="predicted"/>
<reference evidence="8" key="1">
    <citation type="submission" date="2021-01" db="EMBL/GenBank/DDBJ databases">
        <title>Caligus Genome Assembly.</title>
        <authorList>
            <person name="Gallardo-Escarate C."/>
        </authorList>
    </citation>
    <scope>NUCLEOTIDE SEQUENCE [LARGE SCALE GENOMIC DNA]</scope>
</reference>
<keyword evidence="2 4" id="KW-0863">Zinc-finger</keyword>
<dbReference type="SMART" id="SM00064">
    <property type="entry name" value="FYVE"/>
    <property type="match status" value="1"/>
</dbReference>
<dbReference type="PROSITE" id="PS50178">
    <property type="entry name" value="ZF_FYVE"/>
    <property type="match status" value="1"/>
</dbReference>
<dbReference type="Proteomes" id="UP000595437">
    <property type="component" value="Chromosome 3"/>
</dbReference>
<accession>A0A7T8HLR4</accession>
<name>A0A7T8HLR4_CALRO</name>
<evidence type="ECO:0000256" key="4">
    <source>
        <dbReference type="PROSITE-ProRule" id="PRU00091"/>
    </source>
</evidence>
<dbReference type="EMBL" id="CP045892">
    <property type="protein sequence ID" value="QQP52274.1"/>
    <property type="molecule type" value="Genomic_DNA"/>
</dbReference>
<evidence type="ECO:0000259" key="6">
    <source>
        <dbReference type="PROSITE" id="PS50178"/>
    </source>
</evidence>
<dbReference type="Gene3D" id="3.30.40.10">
    <property type="entry name" value="Zinc/RING finger domain, C3HC4 (zinc finger)"/>
    <property type="match status" value="1"/>
</dbReference>
<feature type="non-terminal residue" evidence="7">
    <location>
        <position position="1"/>
    </location>
</feature>
<dbReference type="AlphaFoldDB" id="A0A7T8HLR4"/>
<dbReference type="InterPro" id="IPR000306">
    <property type="entry name" value="Znf_FYVE"/>
</dbReference>
<evidence type="ECO:0000313" key="8">
    <source>
        <dbReference type="Proteomes" id="UP000595437"/>
    </source>
</evidence>
<dbReference type="InterPro" id="IPR017455">
    <property type="entry name" value="Znf_FYVE-rel"/>
</dbReference>
<keyword evidence="3" id="KW-0862">Zinc</keyword>
<evidence type="ECO:0000256" key="1">
    <source>
        <dbReference type="ARBA" id="ARBA00022723"/>
    </source>
</evidence>
<dbReference type="GO" id="GO:0008270">
    <property type="term" value="F:zinc ion binding"/>
    <property type="evidence" value="ECO:0007669"/>
    <property type="project" value="UniProtKB-KW"/>
</dbReference>
<sequence>MDEDAVHRCPDCSKGFGVARRKHHCRLCGSVLCHDCSHSITFQLAQRLLNPATLSEYNLPDEEQKNGSRESLFSSSPEKKNNTQAFRACKYCADILHKRDSHVQGSAEEPPLIVQYYEHLKDLMKEAEGMSELYTNMHRLQDAKFIRLKIMKSAESIDAVSKQILHYDNEKSPLQENVRSLALMFIKENLVCLEDVPSEADFTQLKQRRLEETSKR</sequence>
<feature type="region of interest" description="Disordered" evidence="5">
    <location>
        <begin position="59"/>
        <end position="79"/>
    </location>
</feature>
<organism evidence="7 8">
    <name type="scientific">Caligus rogercresseyi</name>
    <name type="common">Sea louse</name>
    <dbReference type="NCBI Taxonomy" id="217165"/>
    <lineage>
        <taxon>Eukaryota</taxon>
        <taxon>Metazoa</taxon>
        <taxon>Ecdysozoa</taxon>
        <taxon>Arthropoda</taxon>
        <taxon>Crustacea</taxon>
        <taxon>Multicrustacea</taxon>
        <taxon>Hexanauplia</taxon>
        <taxon>Copepoda</taxon>
        <taxon>Siphonostomatoida</taxon>
        <taxon>Caligidae</taxon>
        <taxon>Caligus</taxon>
    </lineage>
</organism>
<feature type="domain" description="FYVE-type" evidence="6">
    <location>
        <begin position="3"/>
        <end position="97"/>
    </location>
</feature>
<keyword evidence="1" id="KW-0479">Metal-binding</keyword>